<protein>
    <submittedName>
        <fullName evidence="1">Uncharacterized protein</fullName>
    </submittedName>
</protein>
<dbReference type="RefSeq" id="WP_012952974.1">
    <property type="nucleotide sequence ID" value="NC_013769.1"/>
</dbReference>
<dbReference type="Proteomes" id="UP000001404">
    <property type="component" value="Chromosome"/>
</dbReference>
<accession>D2PCR6</accession>
<reference evidence="2" key="1">
    <citation type="journal article" date="2009" name="Proc. Natl. Acad. Sci. U.S.A.">
        <title>Biogeography of the Sulfolobus islandicus pan-genome.</title>
        <authorList>
            <person name="Reno M.L."/>
            <person name="Held N.L."/>
            <person name="Fields C.J."/>
            <person name="Burke P.V."/>
            <person name="Whitaker R.J."/>
        </authorList>
    </citation>
    <scope>NUCLEOTIDE SEQUENCE [LARGE SCALE GENOMIC DNA]</scope>
    <source>
        <strain evidence="2">L.D.8.5 / Lassen #2</strain>
    </source>
</reference>
<evidence type="ECO:0000313" key="2">
    <source>
        <dbReference type="Proteomes" id="UP000001404"/>
    </source>
</evidence>
<organism evidence="1 2">
    <name type="scientific">Saccharolobus islandicus (strain L.D.8.5 / Lassen #2)</name>
    <name type="common">Sulfolobus islandicus</name>
    <dbReference type="NCBI Taxonomy" id="425944"/>
    <lineage>
        <taxon>Archaea</taxon>
        <taxon>Thermoproteota</taxon>
        <taxon>Thermoprotei</taxon>
        <taxon>Sulfolobales</taxon>
        <taxon>Sulfolobaceae</taxon>
        <taxon>Saccharolobus</taxon>
    </lineage>
</organism>
<gene>
    <name evidence="1" type="ordered locus">LD85_1828</name>
</gene>
<dbReference type="KEGG" id="sii:LD85_1828"/>
<dbReference type="AlphaFoldDB" id="D2PCR6"/>
<sequence length="51" mass="5753">MTRLVHDRGFLQVNQVIPNLYFIKELVVPPVHLHLGNANLHAILAPQGDNE</sequence>
<proteinExistence type="predicted"/>
<name>D2PCR6_SACI9</name>
<dbReference type="GeneID" id="70692167"/>
<evidence type="ECO:0000313" key="1">
    <source>
        <dbReference type="EMBL" id="ADB87486.1"/>
    </source>
</evidence>
<dbReference type="EMBL" id="CP001731">
    <property type="protein sequence ID" value="ADB87486.1"/>
    <property type="molecule type" value="Genomic_DNA"/>
</dbReference>
<dbReference type="HOGENOM" id="CLU_3094288_0_0_2"/>